<name>A0A1H9PML4_9HYPH</name>
<keyword evidence="2" id="KW-1185">Reference proteome</keyword>
<dbReference type="Pfam" id="PF05045">
    <property type="entry name" value="RgpF"/>
    <property type="match status" value="1"/>
</dbReference>
<keyword evidence="1" id="KW-0808">Transferase</keyword>
<sequence>MIPKRAPRSGLGLRRRIRGLQARLLPRAVVICHCHYPELVAELRDTLDRLPGGIAVHVTSSDPEVLRLWRERWHRPDLPLTTHRTENRGRDISPFFQVARGLRTSPHTPVLKIHGKKSTYTDRGAEWRHDLLSGLVPDRQGVRAILKAFRTDPRLGMIGAPGSYTGRQVYWGGNRPHVEALMRSILGRPAEDDELGFFAGSMFWIRGSLLARILPFIDDNDFPEEGGQQDGTYAHALERVIPMAARGLGYTLQEADSGQPLTPDQRRDREVVYI</sequence>
<protein>
    <submittedName>
        <fullName evidence="1">Rhamnosyltransferase</fullName>
    </submittedName>
</protein>
<accession>A0A1H9PML4</accession>
<dbReference type="GO" id="GO:0016740">
    <property type="term" value="F:transferase activity"/>
    <property type="evidence" value="ECO:0007669"/>
    <property type="project" value="UniProtKB-KW"/>
</dbReference>
<dbReference type="Proteomes" id="UP000199647">
    <property type="component" value="Unassembled WGS sequence"/>
</dbReference>
<dbReference type="AlphaFoldDB" id="A0A1H9PML4"/>
<evidence type="ECO:0000313" key="2">
    <source>
        <dbReference type="Proteomes" id="UP000199647"/>
    </source>
</evidence>
<organism evidence="1 2">
    <name type="scientific">Faunimonas pinastri</name>
    <dbReference type="NCBI Taxonomy" id="1855383"/>
    <lineage>
        <taxon>Bacteria</taxon>
        <taxon>Pseudomonadati</taxon>
        <taxon>Pseudomonadota</taxon>
        <taxon>Alphaproteobacteria</taxon>
        <taxon>Hyphomicrobiales</taxon>
        <taxon>Afifellaceae</taxon>
        <taxon>Faunimonas</taxon>
    </lineage>
</organism>
<proteinExistence type="predicted"/>
<dbReference type="EMBL" id="FOFG01000021">
    <property type="protein sequence ID" value="SER49501.1"/>
    <property type="molecule type" value="Genomic_DNA"/>
</dbReference>
<dbReference type="RefSeq" id="WP_177176950.1">
    <property type="nucleotide sequence ID" value="NZ_FOFG01000021.1"/>
</dbReference>
<dbReference type="STRING" id="1855383.SAMN05216548_12133"/>
<dbReference type="InterPro" id="IPR007739">
    <property type="entry name" value="RgpF"/>
</dbReference>
<gene>
    <name evidence="1" type="ORF">SAMN05216548_12133</name>
</gene>
<evidence type="ECO:0000313" key="1">
    <source>
        <dbReference type="EMBL" id="SER49501.1"/>
    </source>
</evidence>
<reference evidence="1 2" key="1">
    <citation type="submission" date="2016-10" db="EMBL/GenBank/DDBJ databases">
        <authorList>
            <person name="de Groot N.N."/>
        </authorList>
    </citation>
    <scope>NUCLEOTIDE SEQUENCE [LARGE SCALE GENOMIC DNA]</scope>
    <source>
        <strain evidence="1 2">A52C2</strain>
    </source>
</reference>